<evidence type="ECO:0000313" key="14">
    <source>
        <dbReference type="Proteomes" id="UP000701853"/>
    </source>
</evidence>
<dbReference type="CDD" id="cd09279">
    <property type="entry name" value="RNase_HI_like"/>
    <property type="match status" value="1"/>
</dbReference>
<dbReference type="SUPFAM" id="SSF53098">
    <property type="entry name" value="Ribonuclease H-like"/>
    <property type="match status" value="2"/>
</dbReference>
<organism evidence="13 14">
    <name type="scientific">Gossypium anomalum</name>
    <dbReference type="NCBI Taxonomy" id="47600"/>
    <lineage>
        <taxon>Eukaryota</taxon>
        <taxon>Viridiplantae</taxon>
        <taxon>Streptophyta</taxon>
        <taxon>Embryophyta</taxon>
        <taxon>Tracheophyta</taxon>
        <taxon>Spermatophyta</taxon>
        <taxon>Magnoliopsida</taxon>
        <taxon>eudicotyledons</taxon>
        <taxon>Gunneridae</taxon>
        <taxon>Pentapetalae</taxon>
        <taxon>rosids</taxon>
        <taxon>malvids</taxon>
        <taxon>Malvales</taxon>
        <taxon>Malvaceae</taxon>
        <taxon>Malvoideae</taxon>
        <taxon>Gossypium</taxon>
    </lineage>
</organism>
<gene>
    <name evidence="13" type="ORF">CXB51_004813</name>
</gene>
<evidence type="ECO:0000256" key="4">
    <source>
        <dbReference type="ARBA" id="ARBA00022490"/>
    </source>
</evidence>
<dbReference type="FunFam" id="1.20.58.1520:FF:000002">
    <property type="entry name" value="65-kDa microtubule-associated protein 6"/>
    <property type="match status" value="1"/>
</dbReference>
<dbReference type="Pfam" id="PF00665">
    <property type="entry name" value="rve"/>
    <property type="match status" value="1"/>
</dbReference>
<dbReference type="InterPro" id="IPR012337">
    <property type="entry name" value="RNaseH-like_sf"/>
</dbReference>
<dbReference type="PROSITE" id="PS50879">
    <property type="entry name" value="RNASE_H_1"/>
    <property type="match status" value="1"/>
</dbReference>
<feature type="coiled-coil region" evidence="9">
    <location>
        <begin position="844"/>
        <end position="871"/>
    </location>
</feature>
<feature type="coiled-coil region" evidence="9">
    <location>
        <begin position="952"/>
        <end position="979"/>
    </location>
</feature>
<dbReference type="OrthoDB" id="642895at2759"/>
<feature type="compositionally biased region" description="Low complexity" evidence="10">
    <location>
        <begin position="1283"/>
        <end position="1293"/>
    </location>
</feature>
<dbReference type="EMBL" id="JAHUZN010000003">
    <property type="protein sequence ID" value="KAG8498638.1"/>
    <property type="molecule type" value="Genomic_DNA"/>
</dbReference>
<keyword evidence="4" id="KW-0963">Cytoplasm</keyword>
<dbReference type="PROSITE" id="PS50994">
    <property type="entry name" value="INTEGRASE"/>
    <property type="match status" value="1"/>
</dbReference>
<dbReference type="Proteomes" id="UP000701853">
    <property type="component" value="Chromosome 3"/>
</dbReference>
<evidence type="ECO:0000256" key="7">
    <source>
        <dbReference type="ARBA" id="ARBA00023212"/>
    </source>
</evidence>
<evidence type="ECO:0000256" key="9">
    <source>
        <dbReference type="SAM" id="Coils"/>
    </source>
</evidence>
<dbReference type="Gene3D" id="3.30.420.10">
    <property type="entry name" value="Ribonuclease H-like superfamily/Ribonuclease H"/>
    <property type="match status" value="2"/>
</dbReference>
<dbReference type="GO" id="GO:0005874">
    <property type="term" value="C:microtubule"/>
    <property type="evidence" value="ECO:0007669"/>
    <property type="project" value="UniProtKB-KW"/>
</dbReference>
<feature type="compositionally biased region" description="Polar residues" evidence="10">
    <location>
        <begin position="1294"/>
        <end position="1312"/>
    </location>
</feature>
<dbReference type="GO" id="GO:0003676">
    <property type="term" value="F:nucleic acid binding"/>
    <property type="evidence" value="ECO:0007669"/>
    <property type="project" value="InterPro"/>
</dbReference>
<evidence type="ECO:0000256" key="1">
    <source>
        <dbReference type="ARBA" id="ARBA00004123"/>
    </source>
</evidence>
<keyword evidence="5" id="KW-0597">Phosphoprotein</keyword>
<feature type="domain" description="Integrase catalytic" evidence="12">
    <location>
        <begin position="318"/>
        <end position="479"/>
    </location>
</feature>
<comment type="caution">
    <text evidence="13">The sequence shown here is derived from an EMBL/GenBank/DDBJ whole genome shotgun (WGS) entry which is preliminary data.</text>
</comment>
<keyword evidence="9" id="KW-0175">Coiled coil</keyword>
<dbReference type="InterPro" id="IPR002156">
    <property type="entry name" value="RNaseH_domain"/>
</dbReference>
<comment type="similarity">
    <text evidence="3">Belongs to the MAP65/ASE1 family.</text>
</comment>
<sequence>MARWQILLSEFDIVYVSQKAIKRSTIVEFLASRALEDYEPLNFDFPNEELMYVAATEDCPWKVSFDGASNTVGNGIGAVLESPNGNYYPFTCKLDFDCTNNMAEYEACIMGLRAAIARGIRTLEVYGDSALVIYQLRGEWETRDPKLINYQKIVFGLLEEFDDIIFNYIPRDENQMADALATLASMIRANKEEEMRPIQMSIFEAPACCCNIEEEEKDDNPWRLACDYVLDGDILYKKRKDQVLLRCVDAVEAKLILEEVHEGVCGTHANGFTMARQIMRFGYYWFTMEGDCINYAKKCYKCQIYGDKIHILPSPLHVMTSPWPFSMWGIDVIGPISPKALNGHHFIFVVNDYFTKLVEATSYANVTKAAVSQFLKKEIICRNGMPERIISDNALNFNNKTIAEVCSQFKIKHHNSSPYHPKMNGAVEAPNKNIKKIVGKMTETYRYWHKKLPFALLAYRTSVRTSTGATPFSLVYGMEAVLPIELNLIEEERLKAIRHGQMYQKRMMRAYDKKVHPREFHERDLALKKILFIQKDFRGKWMPNWEGPYVVKKAFSGGALILTEMDGKSLANPILESSGSVCPAPESRPFQCCTSDVATPEIEATIQCTISGPFNVPSVPHRLNDSSATDRAPHQRLSSDLLEHHPSHRSFCYRRRDLRIHTTVYGGPDGCAWRRVRAKHGGALGRAKTALRPELRGPEVANHHRGRDKYPKVEPWDQMVRNLLAIAMGLHHPFLQFLFPDSDILTMDCKTVPSGHGLLRNQVTSKHPSQSIQLFSSFKSPSSSHHRYTERMGSFQAPPGMRSSALLETSCGYLLQELQMIWNEVGEDQSEREKVLLELEQECLEVYRRKVDRANMSRARLHQELAESEAEFTHLLLSLGERSLPGRPEKMSGTIKQQLDSITPALQEMRLRKEERVNQFRAVQGQIQKISAEIAGQSEYDDSITNVKVNENDLSLKKLEEYQNELQRLHNEKNNRLQQVEKYIAAVHNLSATLGMESSMIITKVHPSLNELCGISKNISDGILAKLNSTVKSLQEEKQKRLEKLHQLGKALKNLWSLMDTSYGDRYLFSHVIDQLSVSSAEVSDPGSLTLDIIQQAEAEVKRLDQLKASKMKELFLKKQNELEEICNKSHMEIPSRSEMENILNLINTGEIDHAELLMSIDEQISRAKEEASSRKSIMEKVEKWILARDEERWLEEYSMDENRYSVSRGAHRNLRRAERARVTVNKIPALVDSLIAKTKSWEEERRKVFLYDEVPLLAMLEEYNLSRQEREEEKQRQRQMKKVQSQVVVEQENFTTSRPSTSNRRLSNKSLNGGFGNASPLNRRLSLSTQQLGSNGKNLVALGTSFIKEGKKEQGKRIFPRPNFTSQLRDETASVVSTFSGPLSP</sequence>
<dbReference type="InterPro" id="IPR036397">
    <property type="entry name" value="RNaseH_sf"/>
</dbReference>
<dbReference type="GO" id="GO:0015074">
    <property type="term" value="P:DNA integration"/>
    <property type="evidence" value="ECO:0007669"/>
    <property type="project" value="InterPro"/>
</dbReference>
<name>A0A8J6DBT0_9ROSI</name>
<dbReference type="Pfam" id="PF13456">
    <property type="entry name" value="RVT_3"/>
    <property type="match status" value="1"/>
</dbReference>
<proteinExistence type="inferred from homology"/>
<comment type="subcellular location">
    <subcellularLocation>
        <location evidence="2">Cytoplasm</location>
        <location evidence="2">Cytoskeleton</location>
    </subcellularLocation>
    <subcellularLocation>
        <location evidence="1">Nucleus</location>
    </subcellularLocation>
</comment>
<evidence type="ECO:0000256" key="8">
    <source>
        <dbReference type="ARBA" id="ARBA00023242"/>
    </source>
</evidence>
<evidence type="ECO:0000256" key="10">
    <source>
        <dbReference type="SAM" id="MobiDB-lite"/>
    </source>
</evidence>
<keyword evidence="6" id="KW-0493">Microtubule</keyword>
<protein>
    <submittedName>
        <fullName evidence="13">Uncharacterized protein</fullName>
    </submittedName>
</protein>
<evidence type="ECO:0000256" key="5">
    <source>
        <dbReference type="ARBA" id="ARBA00022553"/>
    </source>
</evidence>
<keyword evidence="14" id="KW-1185">Reference proteome</keyword>
<dbReference type="Gene3D" id="1.10.340.70">
    <property type="match status" value="1"/>
</dbReference>
<evidence type="ECO:0000259" key="11">
    <source>
        <dbReference type="PROSITE" id="PS50879"/>
    </source>
</evidence>
<dbReference type="PANTHER" id="PTHR48475">
    <property type="entry name" value="RIBONUCLEASE H"/>
    <property type="match status" value="1"/>
</dbReference>
<reference evidence="13 14" key="1">
    <citation type="journal article" date="2021" name="bioRxiv">
        <title>The Gossypium anomalum genome as a resource for cotton improvement and evolutionary analysis of hybrid incompatibility.</title>
        <authorList>
            <person name="Grover C.E."/>
            <person name="Yuan D."/>
            <person name="Arick M.A."/>
            <person name="Miller E.R."/>
            <person name="Hu G."/>
            <person name="Peterson D.G."/>
            <person name="Wendel J.F."/>
            <person name="Udall J.A."/>
        </authorList>
    </citation>
    <scope>NUCLEOTIDE SEQUENCE [LARGE SCALE GENOMIC DNA]</scope>
    <source>
        <strain evidence="13">JFW-Udall</strain>
        <tissue evidence="13">Leaf</tissue>
    </source>
</reference>
<evidence type="ECO:0000259" key="12">
    <source>
        <dbReference type="PROSITE" id="PS50994"/>
    </source>
</evidence>
<evidence type="ECO:0000256" key="6">
    <source>
        <dbReference type="ARBA" id="ARBA00022701"/>
    </source>
</evidence>
<dbReference type="Gene3D" id="1.20.58.1520">
    <property type="match status" value="1"/>
</dbReference>
<evidence type="ECO:0000313" key="13">
    <source>
        <dbReference type="EMBL" id="KAG8498638.1"/>
    </source>
</evidence>
<dbReference type="GO" id="GO:0005634">
    <property type="term" value="C:nucleus"/>
    <property type="evidence" value="ECO:0007669"/>
    <property type="project" value="UniProtKB-SubCell"/>
</dbReference>
<dbReference type="GO" id="GO:0004523">
    <property type="term" value="F:RNA-DNA hybrid ribonuclease activity"/>
    <property type="evidence" value="ECO:0007669"/>
    <property type="project" value="InterPro"/>
</dbReference>
<dbReference type="Pfam" id="PF03999">
    <property type="entry name" value="MAP65_ASE1"/>
    <property type="match status" value="1"/>
</dbReference>
<feature type="domain" description="RNase H type-1" evidence="11">
    <location>
        <begin position="57"/>
        <end position="186"/>
    </location>
</feature>
<feature type="region of interest" description="Disordered" evidence="10">
    <location>
        <begin position="1272"/>
        <end position="1320"/>
    </location>
</feature>
<accession>A0A8J6DBT0</accession>
<evidence type="ECO:0000256" key="2">
    <source>
        <dbReference type="ARBA" id="ARBA00004245"/>
    </source>
</evidence>
<keyword evidence="8" id="KW-0539">Nucleus</keyword>
<dbReference type="PANTHER" id="PTHR48475:SF1">
    <property type="entry name" value="RNASE H TYPE-1 DOMAIN-CONTAINING PROTEIN"/>
    <property type="match status" value="1"/>
</dbReference>
<evidence type="ECO:0000256" key="3">
    <source>
        <dbReference type="ARBA" id="ARBA00006187"/>
    </source>
</evidence>
<keyword evidence="7" id="KW-0206">Cytoskeleton</keyword>
<dbReference type="InterPro" id="IPR001584">
    <property type="entry name" value="Integrase_cat-core"/>
</dbReference>